<dbReference type="RefSeq" id="WP_175551401.1">
    <property type="nucleotide sequence ID" value="NZ_FPBA01000002.1"/>
</dbReference>
<gene>
    <name evidence="1" type="ORF">SAMN05660657_00661</name>
</gene>
<dbReference type="AlphaFoldDB" id="A0A1I6XTS3"/>
<protein>
    <submittedName>
        <fullName evidence="1">Uncharacterized protein</fullName>
    </submittedName>
</protein>
<organism evidence="1 2">
    <name type="scientific">Geodermatophilus amargosae</name>
    <dbReference type="NCBI Taxonomy" id="1296565"/>
    <lineage>
        <taxon>Bacteria</taxon>
        <taxon>Bacillati</taxon>
        <taxon>Actinomycetota</taxon>
        <taxon>Actinomycetes</taxon>
        <taxon>Geodermatophilales</taxon>
        <taxon>Geodermatophilaceae</taxon>
        <taxon>Geodermatophilus</taxon>
    </lineage>
</organism>
<dbReference type="EMBL" id="FPBA01000002">
    <property type="protein sequence ID" value="SFT41869.1"/>
    <property type="molecule type" value="Genomic_DNA"/>
</dbReference>
<sequence length="52" mass="5486">MNLKKVLVWLAVAFVVFYVIQQPESSAQMVKSAGEALGDAASSIAAFVTSLV</sequence>
<dbReference type="STRING" id="1296565.SAMN05660657_00661"/>
<evidence type="ECO:0000313" key="2">
    <source>
        <dbReference type="Proteomes" id="UP000199546"/>
    </source>
</evidence>
<keyword evidence="2" id="KW-1185">Reference proteome</keyword>
<reference evidence="2" key="1">
    <citation type="submission" date="2016-10" db="EMBL/GenBank/DDBJ databases">
        <authorList>
            <person name="Varghese N."/>
            <person name="Submissions S."/>
        </authorList>
    </citation>
    <scope>NUCLEOTIDE SEQUENCE [LARGE SCALE GENOMIC DNA]</scope>
    <source>
        <strain evidence="2">DSM 46136</strain>
    </source>
</reference>
<proteinExistence type="predicted"/>
<name>A0A1I6XTS3_9ACTN</name>
<evidence type="ECO:0000313" key="1">
    <source>
        <dbReference type="EMBL" id="SFT41869.1"/>
    </source>
</evidence>
<accession>A0A1I6XTS3</accession>
<dbReference type="Proteomes" id="UP000199546">
    <property type="component" value="Unassembled WGS sequence"/>
</dbReference>